<protein>
    <submittedName>
        <fullName evidence="1">Uncharacterized protein</fullName>
    </submittedName>
</protein>
<keyword evidence="2" id="KW-1185">Reference proteome</keyword>
<evidence type="ECO:0000313" key="1">
    <source>
        <dbReference type="EMBL" id="KAJ9652059.1"/>
    </source>
</evidence>
<sequence>MPRTLKRRSEAISRDASDSDSEEQQPRSTLNRRQPRRSTPPSDATRSDVENDGSDAGDRAQDLQSQVQIMVKKLVRLALSAEYSRQPIRRTDINAKILKDPASGGNVSARVNFRTVFNGAQKTLRDVFGMEMVDLPSRERTGLADRRKAASQKATQKETQAQRAKHDEIRSGTQSRVRDLVAGAQSWILVSTLPTAYRAHPELFMPQRAPDPATESAYAALYTIIVSLIYLHTPSGTADTQNERARGSGQSQIQQADDTTEPLSDAKLYRWLARLDLDTYAPPPLDMTVEKVLARMIKEGYVEKRRDTSSGEEVVEWVVGPRGKREIGRKGVAGFVRGVYGFGVDGSGSGLQMPEVGGEEEDDGDGEGRERDGERIQPRRPVKMERDELEQRLVRTLGGVVKLDIEGSNANEANGVVEEG</sequence>
<organism evidence="1 2">
    <name type="scientific">Neophaeococcomyces mojaviensis</name>
    <dbReference type="NCBI Taxonomy" id="3383035"/>
    <lineage>
        <taxon>Eukaryota</taxon>
        <taxon>Fungi</taxon>
        <taxon>Dikarya</taxon>
        <taxon>Ascomycota</taxon>
        <taxon>Pezizomycotina</taxon>
        <taxon>Eurotiomycetes</taxon>
        <taxon>Chaetothyriomycetidae</taxon>
        <taxon>Chaetothyriales</taxon>
        <taxon>Chaetothyriales incertae sedis</taxon>
        <taxon>Neophaeococcomyces</taxon>
    </lineage>
</organism>
<gene>
    <name evidence="1" type="ORF">H2198_008683</name>
</gene>
<evidence type="ECO:0000313" key="2">
    <source>
        <dbReference type="Proteomes" id="UP001172386"/>
    </source>
</evidence>
<dbReference type="EMBL" id="JAPDRQ010000220">
    <property type="protein sequence ID" value="KAJ9652059.1"/>
    <property type="molecule type" value="Genomic_DNA"/>
</dbReference>
<accession>A0ACC2ZWW8</accession>
<dbReference type="Proteomes" id="UP001172386">
    <property type="component" value="Unassembled WGS sequence"/>
</dbReference>
<comment type="caution">
    <text evidence="1">The sequence shown here is derived from an EMBL/GenBank/DDBJ whole genome shotgun (WGS) entry which is preliminary data.</text>
</comment>
<name>A0ACC2ZWW8_9EURO</name>
<reference evidence="1" key="1">
    <citation type="submission" date="2022-10" db="EMBL/GenBank/DDBJ databases">
        <title>Culturing micro-colonial fungi from biological soil crusts in the Mojave desert and describing Neophaeococcomyces mojavensis, and introducing the new genera and species Taxawa tesnikishii.</title>
        <authorList>
            <person name="Kurbessoian T."/>
            <person name="Stajich J.E."/>
        </authorList>
    </citation>
    <scope>NUCLEOTIDE SEQUENCE</scope>
    <source>
        <strain evidence="1">JES_112</strain>
    </source>
</reference>
<proteinExistence type="predicted"/>